<proteinExistence type="predicted"/>
<keyword evidence="1" id="KW-1133">Transmembrane helix</keyword>
<organism evidence="2 3">
    <name type="scientific">Nocardioides taihuensis</name>
    <dbReference type="NCBI Taxonomy" id="1835606"/>
    <lineage>
        <taxon>Bacteria</taxon>
        <taxon>Bacillati</taxon>
        <taxon>Actinomycetota</taxon>
        <taxon>Actinomycetes</taxon>
        <taxon>Propionibacteriales</taxon>
        <taxon>Nocardioidaceae</taxon>
        <taxon>Nocardioides</taxon>
    </lineage>
</organism>
<protein>
    <submittedName>
        <fullName evidence="2">GAP family protein</fullName>
    </submittedName>
</protein>
<dbReference type="Proteomes" id="UP001596087">
    <property type="component" value="Unassembled WGS sequence"/>
</dbReference>
<evidence type="ECO:0000313" key="3">
    <source>
        <dbReference type="Proteomes" id="UP001596087"/>
    </source>
</evidence>
<comment type="caution">
    <text evidence="2">The sequence shown here is derived from an EMBL/GenBank/DDBJ whole genome shotgun (WGS) entry which is preliminary data.</text>
</comment>
<name>A0ABW0BLP9_9ACTN</name>
<reference evidence="3" key="1">
    <citation type="journal article" date="2019" name="Int. J. Syst. Evol. Microbiol.">
        <title>The Global Catalogue of Microorganisms (GCM) 10K type strain sequencing project: providing services to taxonomists for standard genome sequencing and annotation.</title>
        <authorList>
            <consortium name="The Broad Institute Genomics Platform"/>
            <consortium name="The Broad Institute Genome Sequencing Center for Infectious Disease"/>
            <person name="Wu L."/>
            <person name="Ma J."/>
        </authorList>
    </citation>
    <scope>NUCLEOTIDE SEQUENCE [LARGE SCALE GENOMIC DNA]</scope>
    <source>
        <strain evidence="3">DFY41</strain>
    </source>
</reference>
<feature type="transmembrane region" description="Helical" evidence="1">
    <location>
        <begin position="201"/>
        <end position="221"/>
    </location>
</feature>
<keyword evidence="1" id="KW-0472">Membrane</keyword>
<feature type="transmembrane region" description="Helical" evidence="1">
    <location>
        <begin position="154"/>
        <end position="181"/>
    </location>
</feature>
<sequence length="225" mass="22925">MYAFLEVLVYGLFATASALILAAVYVVIGGEHPRRSGVAFLTGFLFGTLLACLVALVVGQTFVDRMDAHDEVRAGLTVALGLALVVVGLRARSGAGGTDVTGSSRATAILAGLGNVGPAATFSMAGLLGFGGPKRLVLTFLAMGTVTAEQHRDVVDVTLVVVYLVVSSLLVAVPVGIVVVAGERAAVVLGRGQSWLTAHAAALRVYLSLGIGGLLVLDGLVRLVS</sequence>
<dbReference type="EMBL" id="JBHSKD010000015">
    <property type="protein sequence ID" value="MFC5177641.1"/>
    <property type="molecule type" value="Genomic_DNA"/>
</dbReference>
<gene>
    <name evidence="2" type="ORF">ACFPGP_13240</name>
</gene>
<evidence type="ECO:0000256" key="1">
    <source>
        <dbReference type="SAM" id="Phobius"/>
    </source>
</evidence>
<keyword evidence="3" id="KW-1185">Reference proteome</keyword>
<feature type="transmembrane region" description="Helical" evidence="1">
    <location>
        <begin position="40"/>
        <end position="59"/>
    </location>
</feature>
<dbReference type="InterPro" id="IPR021315">
    <property type="entry name" value="Gap/Sap"/>
</dbReference>
<dbReference type="RefSeq" id="WP_378590830.1">
    <property type="nucleotide sequence ID" value="NZ_JBHSKD010000015.1"/>
</dbReference>
<feature type="transmembrane region" description="Helical" evidence="1">
    <location>
        <begin position="71"/>
        <end position="89"/>
    </location>
</feature>
<dbReference type="Pfam" id="PF11139">
    <property type="entry name" value="SfLAP"/>
    <property type="match status" value="1"/>
</dbReference>
<accession>A0ABW0BLP9</accession>
<keyword evidence="1" id="KW-0812">Transmembrane</keyword>
<evidence type="ECO:0000313" key="2">
    <source>
        <dbReference type="EMBL" id="MFC5177641.1"/>
    </source>
</evidence>
<feature type="transmembrane region" description="Helical" evidence="1">
    <location>
        <begin position="7"/>
        <end position="28"/>
    </location>
</feature>
<feature type="transmembrane region" description="Helical" evidence="1">
    <location>
        <begin position="109"/>
        <end position="133"/>
    </location>
</feature>